<sequence>MLHFLRSGARFRSRPAFAAFSVLMASVCLNAEAELPARKPFYIVPTVEGLLFCDEARNDAKQVNFAQAQAGCEAKGRDGAAALNRLLDELEPGGAKGQVQVGYLLTVQLLSLYKAHGTGWVIDDKRVDGLLRMLTEVKRPVVVYLQSTHFDTQGPLPTALAKDPRNLLLYADGKPPELGYFGFAIAPFTLSTDTTLPVNVYRFDALRYLSKRLLALPAEARERIVGISLAGEAHQLYPDFENGMGRYEDIRVTDYSAASVDGFRSMLEKRFGSIEKLNAAMGFNETSFTTVPAPSKNIRKERLTRFGEHYDAWADGYLPISGWLFDPENRVSELLLYVDGQVVGPVQRGMNRLDVYRAVEEINTPNTGFRYDLDFSALPVGRHRAQVVAVSGKDRYLLAEAPFVVVGRDQATVSDGLPAGAQDLKTDGSVSRVKAFFDKVLRKLGFNRPLPSPIALPGVRSWLDMPRSLQDVYYNPLAREWNKYRDEQTLAFMTVFYNVAKDAGLPKEKLFSHQIIPRINSSWNPQLFAVDSTLQSGLPWRPGVNMYGGTTNSAWLRHFMKERQLTDYGAPEFHPQQWKQPDAAMAALREQYDAGARFISPMYFSLVPERFKTSAENGVNRMEIRPDNPKDGSDQFYKAIRDFARN</sequence>
<comment type="caution">
    <text evidence="2">The sequence shown here is derived from an EMBL/GenBank/DDBJ whole genome shotgun (WGS) entry which is preliminary data.</text>
</comment>
<feature type="signal peptide" evidence="1">
    <location>
        <begin position="1"/>
        <end position="18"/>
    </location>
</feature>
<feature type="chain" id="PRO_5046514511" description="Glycoside hydrolase family 42 N-terminal domain-containing protein" evidence="1">
    <location>
        <begin position="19"/>
        <end position="646"/>
    </location>
</feature>
<dbReference type="EMBL" id="JBEPSH010000005">
    <property type="protein sequence ID" value="MET4577537.1"/>
    <property type="molecule type" value="Genomic_DNA"/>
</dbReference>
<proteinExistence type="predicted"/>
<reference evidence="2 3" key="1">
    <citation type="submission" date="2024-06" db="EMBL/GenBank/DDBJ databases">
        <title>Sorghum-associated microbial communities from plants grown in Nebraska, USA.</title>
        <authorList>
            <person name="Schachtman D."/>
        </authorList>
    </citation>
    <scope>NUCLEOTIDE SEQUENCE [LARGE SCALE GENOMIC DNA]</scope>
    <source>
        <strain evidence="2 3">2709</strain>
    </source>
</reference>
<evidence type="ECO:0000256" key="1">
    <source>
        <dbReference type="SAM" id="SignalP"/>
    </source>
</evidence>
<keyword evidence="1" id="KW-0732">Signal</keyword>
<keyword evidence="3" id="KW-1185">Reference proteome</keyword>
<protein>
    <recommendedName>
        <fullName evidence="4">Glycoside hydrolase family 42 N-terminal domain-containing protein</fullName>
    </recommendedName>
</protein>
<dbReference type="Proteomes" id="UP001549320">
    <property type="component" value="Unassembled WGS sequence"/>
</dbReference>
<accession>A0ABV2Q9D4</accession>
<dbReference type="Gene3D" id="3.20.20.80">
    <property type="entry name" value="Glycosidases"/>
    <property type="match status" value="1"/>
</dbReference>
<name>A0ABV2Q9D4_9BURK</name>
<evidence type="ECO:0008006" key="4">
    <source>
        <dbReference type="Google" id="ProtNLM"/>
    </source>
</evidence>
<gene>
    <name evidence="2" type="ORF">ABIE13_002648</name>
</gene>
<evidence type="ECO:0000313" key="3">
    <source>
        <dbReference type="Proteomes" id="UP001549320"/>
    </source>
</evidence>
<organism evidence="2 3">
    <name type="scientific">Ottowia thiooxydans</name>
    <dbReference type="NCBI Taxonomy" id="219182"/>
    <lineage>
        <taxon>Bacteria</taxon>
        <taxon>Pseudomonadati</taxon>
        <taxon>Pseudomonadota</taxon>
        <taxon>Betaproteobacteria</taxon>
        <taxon>Burkholderiales</taxon>
        <taxon>Comamonadaceae</taxon>
        <taxon>Ottowia</taxon>
    </lineage>
</organism>
<evidence type="ECO:0000313" key="2">
    <source>
        <dbReference type="EMBL" id="MET4577537.1"/>
    </source>
</evidence>